<keyword evidence="3 10" id="KW-0812">Transmembrane</keyword>
<evidence type="ECO:0000313" key="11">
    <source>
        <dbReference type="EMBL" id="CAI8028376.1"/>
    </source>
</evidence>
<dbReference type="InterPro" id="IPR018625">
    <property type="entry name" value="Pet100"/>
</dbReference>
<keyword evidence="6" id="KW-0496">Mitochondrion</keyword>
<evidence type="ECO:0000256" key="9">
    <source>
        <dbReference type="SAM" id="MobiDB-lite"/>
    </source>
</evidence>
<dbReference type="PANTHER" id="PTHR33968">
    <property type="entry name" value="PROTEIN PET100 HOMOLOG, MITOCHONDRIAL"/>
    <property type="match status" value="1"/>
</dbReference>
<dbReference type="PANTHER" id="PTHR33968:SF1">
    <property type="entry name" value="PROTEIN PET100 HOMOLOG, MITOCHONDRIAL"/>
    <property type="match status" value="1"/>
</dbReference>
<protein>
    <submittedName>
        <fullName evidence="11">Uncharacterized protein</fullName>
    </submittedName>
</protein>
<keyword evidence="4" id="KW-0809">Transit peptide</keyword>
<evidence type="ECO:0000256" key="10">
    <source>
        <dbReference type="SAM" id="Phobius"/>
    </source>
</evidence>
<dbReference type="Proteomes" id="UP001174909">
    <property type="component" value="Unassembled WGS sequence"/>
</dbReference>
<evidence type="ECO:0000256" key="7">
    <source>
        <dbReference type="ARBA" id="ARBA00023136"/>
    </source>
</evidence>
<reference evidence="11" key="1">
    <citation type="submission" date="2023-03" db="EMBL/GenBank/DDBJ databases">
        <authorList>
            <person name="Steffen K."/>
            <person name="Cardenas P."/>
        </authorList>
    </citation>
    <scope>NUCLEOTIDE SEQUENCE</scope>
</reference>
<keyword evidence="12" id="KW-1185">Reference proteome</keyword>
<feature type="compositionally biased region" description="Basic and acidic residues" evidence="9">
    <location>
        <begin position="60"/>
        <end position="69"/>
    </location>
</feature>
<evidence type="ECO:0000256" key="8">
    <source>
        <dbReference type="ARBA" id="ARBA00038077"/>
    </source>
</evidence>
<dbReference type="GO" id="GO:0005743">
    <property type="term" value="C:mitochondrial inner membrane"/>
    <property type="evidence" value="ECO:0007669"/>
    <property type="project" value="TreeGrafter"/>
</dbReference>
<feature type="transmembrane region" description="Helical" evidence="10">
    <location>
        <begin position="20"/>
        <end position="37"/>
    </location>
</feature>
<comment type="similarity">
    <text evidence="8">Belongs to the PET100 family.</text>
</comment>
<dbReference type="AlphaFoldDB" id="A0AA35WTH7"/>
<evidence type="ECO:0000256" key="1">
    <source>
        <dbReference type="ARBA" id="ARBA00004167"/>
    </source>
</evidence>
<organism evidence="11 12">
    <name type="scientific">Geodia barretti</name>
    <name type="common">Barrett's horny sponge</name>
    <dbReference type="NCBI Taxonomy" id="519541"/>
    <lineage>
        <taxon>Eukaryota</taxon>
        <taxon>Metazoa</taxon>
        <taxon>Porifera</taxon>
        <taxon>Demospongiae</taxon>
        <taxon>Heteroscleromorpha</taxon>
        <taxon>Tetractinellida</taxon>
        <taxon>Astrophorina</taxon>
        <taxon>Geodiidae</taxon>
        <taxon>Geodia</taxon>
    </lineage>
</organism>
<accession>A0AA35WTH7</accession>
<sequence length="83" mass="9935">MALSRVSRSNVMELMRMTLYVFFPVGVFYYFNAPGYFDQKIEKKRVEIFPKGNKPPLTFEESKKLQQELRKKRREARHSTNIS</sequence>
<dbReference type="GO" id="GO:0033617">
    <property type="term" value="P:mitochondrial respiratory chain complex IV assembly"/>
    <property type="evidence" value="ECO:0007669"/>
    <property type="project" value="InterPro"/>
</dbReference>
<proteinExistence type="inferred from homology"/>
<name>A0AA35WTH7_GEOBA</name>
<feature type="region of interest" description="Disordered" evidence="9">
    <location>
        <begin position="57"/>
        <end position="83"/>
    </location>
</feature>
<comment type="subcellular location">
    <subcellularLocation>
        <location evidence="1">Membrane</location>
        <topology evidence="1">Single-pass membrane protein</topology>
    </subcellularLocation>
    <subcellularLocation>
        <location evidence="2">Mitochondrion membrane</location>
    </subcellularLocation>
</comment>
<dbReference type="Pfam" id="PF09803">
    <property type="entry name" value="Pet100"/>
    <property type="match status" value="1"/>
</dbReference>
<evidence type="ECO:0000256" key="5">
    <source>
        <dbReference type="ARBA" id="ARBA00022989"/>
    </source>
</evidence>
<comment type="caution">
    <text evidence="11">The sequence shown here is derived from an EMBL/GenBank/DDBJ whole genome shotgun (WGS) entry which is preliminary data.</text>
</comment>
<evidence type="ECO:0000256" key="2">
    <source>
        <dbReference type="ARBA" id="ARBA00004325"/>
    </source>
</evidence>
<dbReference type="GO" id="GO:0051082">
    <property type="term" value="F:unfolded protein binding"/>
    <property type="evidence" value="ECO:0007669"/>
    <property type="project" value="TreeGrafter"/>
</dbReference>
<gene>
    <name evidence="11" type="ORF">GBAR_LOCUS16191</name>
</gene>
<keyword evidence="7 10" id="KW-0472">Membrane</keyword>
<keyword evidence="5 10" id="KW-1133">Transmembrane helix</keyword>
<evidence type="ECO:0000256" key="6">
    <source>
        <dbReference type="ARBA" id="ARBA00023128"/>
    </source>
</evidence>
<dbReference type="EMBL" id="CASHTH010002329">
    <property type="protein sequence ID" value="CAI8028376.1"/>
    <property type="molecule type" value="Genomic_DNA"/>
</dbReference>
<evidence type="ECO:0000256" key="3">
    <source>
        <dbReference type="ARBA" id="ARBA00022692"/>
    </source>
</evidence>
<evidence type="ECO:0000256" key="4">
    <source>
        <dbReference type="ARBA" id="ARBA00022946"/>
    </source>
</evidence>
<evidence type="ECO:0000313" key="12">
    <source>
        <dbReference type="Proteomes" id="UP001174909"/>
    </source>
</evidence>